<protein>
    <submittedName>
        <fullName evidence="2">Plasmid stabilization protein ParE</fullName>
    </submittedName>
</protein>
<dbReference type="InterPro" id="IPR007712">
    <property type="entry name" value="RelE/ParE_toxin"/>
</dbReference>
<gene>
    <name evidence="2" type="ORF">DL07_06920</name>
</gene>
<evidence type="ECO:0000313" key="2">
    <source>
        <dbReference type="EMBL" id="KEO43546.1"/>
    </source>
</evidence>
<evidence type="ECO:0000313" key="3">
    <source>
        <dbReference type="Proteomes" id="UP000027855"/>
    </source>
</evidence>
<dbReference type="InterPro" id="IPR035093">
    <property type="entry name" value="RelE/ParE_toxin_dom_sf"/>
</dbReference>
<dbReference type="Gene3D" id="3.30.2310.20">
    <property type="entry name" value="RelE-like"/>
    <property type="match status" value="1"/>
</dbReference>
<dbReference type="AlphaFoldDB" id="A0A074J036"/>
<evidence type="ECO:0000256" key="1">
    <source>
        <dbReference type="ARBA" id="ARBA00022649"/>
    </source>
</evidence>
<organism evidence="2 3">
    <name type="scientific">Streptococcus salivarius</name>
    <dbReference type="NCBI Taxonomy" id="1304"/>
    <lineage>
        <taxon>Bacteria</taxon>
        <taxon>Bacillati</taxon>
        <taxon>Bacillota</taxon>
        <taxon>Bacilli</taxon>
        <taxon>Lactobacillales</taxon>
        <taxon>Streptococcaceae</taxon>
        <taxon>Streptococcus</taxon>
    </lineage>
</organism>
<proteinExistence type="predicted"/>
<reference evidence="2 3" key="1">
    <citation type="submission" date="2014-04" db="EMBL/GenBank/DDBJ databases">
        <title>Variable characteristics of bacteriocin-producing Streptococcus salivarius strains isolated from Malaysian subjects.</title>
        <authorList>
            <person name="Philip K."/>
            <person name="Barbour A."/>
        </authorList>
    </citation>
    <scope>NUCLEOTIDE SEQUENCE [LARGE SCALE GENOMIC DNA]</scope>
    <source>
        <strain evidence="2 3">NU10</strain>
    </source>
</reference>
<dbReference type="RefSeq" id="WP_037603814.1">
    <property type="nucleotide sequence ID" value="NZ_JADMQU010000025.1"/>
</dbReference>
<sequence>MNTTYSLSLTKRARSSLRSIYDYIRDVLSNETAAKKMVSKLLQGMESLKTFPEAGFNADQRYGKRINDTFETRALVVKRYVILYFIDESRKEIVVSHIFSSKSDYIKLL</sequence>
<accession>A0A074J036</accession>
<dbReference type="NCBIfam" id="TIGR02385">
    <property type="entry name" value="RelE_StbE"/>
    <property type="match status" value="1"/>
</dbReference>
<name>A0A074J036_STRSL</name>
<dbReference type="EMBL" id="JJMT01000032">
    <property type="protein sequence ID" value="KEO43546.1"/>
    <property type="molecule type" value="Genomic_DNA"/>
</dbReference>
<comment type="caution">
    <text evidence="2">The sequence shown here is derived from an EMBL/GenBank/DDBJ whole genome shotgun (WGS) entry which is preliminary data.</text>
</comment>
<keyword evidence="1" id="KW-1277">Toxin-antitoxin system</keyword>
<dbReference type="Pfam" id="PF05016">
    <property type="entry name" value="ParE_toxin"/>
    <property type="match status" value="1"/>
</dbReference>
<dbReference type="Proteomes" id="UP000027855">
    <property type="component" value="Unassembled WGS sequence"/>
</dbReference>